<proteinExistence type="predicted"/>
<evidence type="ECO:0000256" key="6">
    <source>
        <dbReference type="SAM" id="MobiDB-lite"/>
    </source>
</evidence>
<keyword evidence="4 7" id="KW-1133">Transmembrane helix</keyword>
<dbReference type="AlphaFoldDB" id="A0A165QK46"/>
<dbReference type="PANTHER" id="PTHR11360">
    <property type="entry name" value="MONOCARBOXYLATE TRANSPORTER"/>
    <property type="match status" value="1"/>
</dbReference>
<dbReference type="InterPro" id="IPR020846">
    <property type="entry name" value="MFS_dom"/>
</dbReference>
<feature type="transmembrane region" description="Helical" evidence="7">
    <location>
        <begin position="292"/>
        <end position="315"/>
    </location>
</feature>
<dbReference type="EMBL" id="LQRA01000072">
    <property type="protein sequence ID" value="KZE75342.1"/>
    <property type="molecule type" value="Genomic_DNA"/>
</dbReference>
<organism evidence="9 10">
    <name type="scientific">Paenibacillus elgii</name>
    <dbReference type="NCBI Taxonomy" id="189691"/>
    <lineage>
        <taxon>Bacteria</taxon>
        <taxon>Bacillati</taxon>
        <taxon>Bacillota</taxon>
        <taxon>Bacilli</taxon>
        <taxon>Bacillales</taxon>
        <taxon>Paenibacillaceae</taxon>
        <taxon>Paenibacillus</taxon>
    </lineage>
</organism>
<feature type="transmembrane region" description="Helical" evidence="7">
    <location>
        <begin position="65"/>
        <end position="86"/>
    </location>
</feature>
<name>A0A165QK46_9BACL</name>
<dbReference type="Pfam" id="PF07690">
    <property type="entry name" value="MFS_1"/>
    <property type="match status" value="1"/>
</dbReference>
<evidence type="ECO:0000256" key="7">
    <source>
        <dbReference type="SAM" id="Phobius"/>
    </source>
</evidence>
<dbReference type="InterPro" id="IPR050327">
    <property type="entry name" value="Proton-linked_MCT"/>
</dbReference>
<gene>
    <name evidence="9" type="ORF">AV654_26600</name>
</gene>
<keyword evidence="10" id="KW-1185">Reference proteome</keyword>
<dbReference type="eggNOG" id="COG2271">
    <property type="taxonomic scope" value="Bacteria"/>
</dbReference>
<dbReference type="STRING" id="1007103.GCA_000213315_00849"/>
<protein>
    <recommendedName>
        <fullName evidence="8">Major facilitator superfamily (MFS) profile domain-containing protein</fullName>
    </recommendedName>
</protein>
<accession>A0A165QK46</accession>
<evidence type="ECO:0000256" key="4">
    <source>
        <dbReference type="ARBA" id="ARBA00022989"/>
    </source>
</evidence>
<feature type="transmembrane region" description="Helical" evidence="7">
    <location>
        <begin position="322"/>
        <end position="342"/>
    </location>
</feature>
<comment type="subcellular location">
    <subcellularLocation>
        <location evidence="1">Cell membrane</location>
        <topology evidence="1">Multi-pass membrane protein</topology>
    </subcellularLocation>
</comment>
<evidence type="ECO:0000313" key="9">
    <source>
        <dbReference type="EMBL" id="KZE75342.1"/>
    </source>
</evidence>
<dbReference type="PANTHER" id="PTHR11360:SF284">
    <property type="entry name" value="EG:103B4.3 PROTEIN-RELATED"/>
    <property type="match status" value="1"/>
</dbReference>
<evidence type="ECO:0000256" key="1">
    <source>
        <dbReference type="ARBA" id="ARBA00004651"/>
    </source>
</evidence>
<evidence type="ECO:0000256" key="2">
    <source>
        <dbReference type="ARBA" id="ARBA00022448"/>
    </source>
</evidence>
<dbReference type="PROSITE" id="PS50850">
    <property type="entry name" value="MFS"/>
    <property type="match status" value="1"/>
</dbReference>
<keyword evidence="5 7" id="KW-0472">Membrane</keyword>
<keyword evidence="2" id="KW-0813">Transport</keyword>
<dbReference type="Proteomes" id="UP000076563">
    <property type="component" value="Unassembled WGS sequence"/>
</dbReference>
<sequence>MLSLEQNRQVKEGFRMWFGEKKYAWGLLAVLWVFGCIAALSRFVMAYYQAAITEDFAVGRSFISLSWSLNLLIAALCMPLGGWLVDRYGVKKVMVLSTLFGATGSSMVFFVHHPVAFFIGYGIITGLVGIGSTTVFTLVLHWFERHRAKAMTIINSASPLGLAIVSPIFISYEGQLTWEYAFLITAALGIGLVLPSTLLFIRDGRNSGKGADSGAPDQAAEASGQPEETGQAATPSRSGLPLRRLREKFVPYFGSPVIPVVMFALFTCGFNMGTVEMNMVAIHQHAHVPGTMIASALSLLGVMEVAGSFVFGYLLDRISRALALAVLYGFRVLGFTLLWFHLDLSPVLFSVLFGATYIGAIPGGLLLAGETLKGTSTQTGLLLLFHQAGGIIGALVAGFLFDSFGNYQSLIGVNITIAALVAAGYAWLHLRSRSKREASRPSAAQA</sequence>
<reference evidence="10" key="1">
    <citation type="submission" date="2016-01" db="EMBL/GenBank/DDBJ databases">
        <title>Draft genome of Chromobacterium sp. F49.</title>
        <authorList>
            <person name="Hong K.W."/>
        </authorList>
    </citation>
    <scope>NUCLEOTIDE SEQUENCE [LARGE SCALE GENOMIC DNA]</scope>
    <source>
        <strain evidence="10">M63</strain>
    </source>
</reference>
<dbReference type="GO" id="GO:0005886">
    <property type="term" value="C:plasma membrane"/>
    <property type="evidence" value="ECO:0007669"/>
    <property type="project" value="UniProtKB-SubCell"/>
</dbReference>
<keyword evidence="3 7" id="KW-0812">Transmembrane</keyword>
<feature type="transmembrane region" description="Helical" evidence="7">
    <location>
        <begin position="23"/>
        <end position="45"/>
    </location>
</feature>
<feature type="transmembrane region" description="Helical" evidence="7">
    <location>
        <begin position="118"/>
        <end position="140"/>
    </location>
</feature>
<dbReference type="InterPro" id="IPR011701">
    <property type="entry name" value="MFS"/>
</dbReference>
<feature type="transmembrane region" description="Helical" evidence="7">
    <location>
        <begin position="178"/>
        <end position="201"/>
    </location>
</feature>
<feature type="transmembrane region" description="Helical" evidence="7">
    <location>
        <begin position="93"/>
        <end position="112"/>
    </location>
</feature>
<comment type="caution">
    <text evidence="9">The sequence shown here is derived from an EMBL/GenBank/DDBJ whole genome shotgun (WGS) entry which is preliminary data.</text>
</comment>
<feature type="transmembrane region" description="Helical" evidence="7">
    <location>
        <begin position="407"/>
        <end position="428"/>
    </location>
</feature>
<dbReference type="GO" id="GO:0022857">
    <property type="term" value="F:transmembrane transporter activity"/>
    <property type="evidence" value="ECO:0007669"/>
    <property type="project" value="InterPro"/>
</dbReference>
<feature type="region of interest" description="Disordered" evidence="6">
    <location>
        <begin position="209"/>
        <end position="238"/>
    </location>
</feature>
<feature type="transmembrane region" description="Helical" evidence="7">
    <location>
        <begin position="381"/>
        <end position="401"/>
    </location>
</feature>
<evidence type="ECO:0000256" key="3">
    <source>
        <dbReference type="ARBA" id="ARBA00022692"/>
    </source>
</evidence>
<dbReference type="SUPFAM" id="SSF103473">
    <property type="entry name" value="MFS general substrate transporter"/>
    <property type="match status" value="1"/>
</dbReference>
<dbReference type="Gene3D" id="1.20.1250.20">
    <property type="entry name" value="MFS general substrate transporter like domains"/>
    <property type="match status" value="2"/>
</dbReference>
<dbReference type="InterPro" id="IPR036259">
    <property type="entry name" value="MFS_trans_sf"/>
</dbReference>
<feature type="transmembrane region" description="Helical" evidence="7">
    <location>
        <begin position="249"/>
        <end position="272"/>
    </location>
</feature>
<feature type="domain" description="Major facilitator superfamily (MFS) profile" evidence="8">
    <location>
        <begin position="27"/>
        <end position="436"/>
    </location>
</feature>
<evidence type="ECO:0000259" key="8">
    <source>
        <dbReference type="PROSITE" id="PS50850"/>
    </source>
</evidence>
<feature type="transmembrane region" description="Helical" evidence="7">
    <location>
        <begin position="348"/>
        <end position="369"/>
    </location>
</feature>
<feature type="transmembrane region" description="Helical" evidence="7">
    <location>
        <begin position="152"/>
        <end position="172"/>
    </location>
</feature>
<evidence type="ECO:0000256" key="5">
    <source>
        <dbReference type="ARBA" id="ARBA00023136"/>
    </source>
</evidence>
<evidence type="ECO:0000313" key="10">
    <source>
        <dbReference type="Proteomes" id="UP000076563"/>
    </source>
</evidence>